<proteinExistence type="predicted"/>
<organism evidence="2 3">
    <name type="scientific">Anaeramoeba ignava</name>
    <name type="common">Anaerobic marine amoeba</name>
    <dbReference type="NCBI Taxonomy" id="1746090"/>
    <lineage>
        <taxon>Eukaryota</taxon>
        <taxon>Metamonada</taxon>
        <taxon>Anaeramoebidae</taxon>
        <taxon>Anaeramoeba</taxon>
    </lineage>
</organism>
<reference evidence="2" key="1">
    <citation type="submission" date="2022-10" db="EMBL/GenBank/DDBJ databases">
        <title>Novel sulphate-reducing endosymbionts in the free-living metamonad Anaeramoeba.</title>
        <authorList>
            <person name="Jerlstrom-Hultqvist J."/>
            <person name="Cepicka I."/>
            <person name="Gallot-Lavallee L."/>
            <person name="Salas-Leiva D."/>
            <person name="Curtis B.A."/>
            <person name="Zahonova K."/>
            <person name="Pipaliya S."/>
            <person name="Dacks J."/>
            <person name="Roger A.J."/>
        </authorList>
    </citation>
    <scope>NUCLEOTIDE SEQUENCE</scope>
    <source>
        <strain evidence="2">BMAN</strain>
    </source>
</reference>
<dbReference type="AlphaFoldDB" id="A0A9Q0RD54"/>
<feature type="region of interest" description="Disordered" evidence="1">
    <location>
        <begin position="286"/>
        <end position="317"/>
    </location>
</feature>
<name>A0A9Q0RD54_ANAIG</name>
<gene>
    <name evidence="2" type="ORF">M0811_06475</name>
</gene>
<dbReference type="EMBL" id="JAPDFW010000062">
    <property type="protein sequence ID" value="KAJ5076196.1"/>
    <property type="molecule type" value="Genomic_DNA"/>
</dbReference>
<evidence type="ECO:0000313" key="3">
    <source>
        <dbReference type="Proteomes" id="UP001149090"/>
    </source>
</evidence>
<sequence>MWKTFFNKFEIPCFEIEIENQNNKIIELDIPFISIIYSIIQQYQTISEQKISFSEFIQIPFNDKRNKKIFKKEKINKEIIGKILLDFIKLSFNQQQQNFLNSFKIEFLIKWVQNYKSENSNLEDISFMEIYKIYFEKIHQNLINLIEIDSYFKIISEMKNFSILSFMKKLITKLQKEQFLIKEKSKKIEELFYFLIENEGKTEKKQKSIESLYDKWNLELFKNEFGIELTNFNEEIYQIIEDKMMINKITSELIKELFSQNVNCNNILICKKSQKEKLQIYLTIKPKRKSKSKSNSNSKSNSKSNSNSKSKSKEEDENQNKCPICEETFHKNNKHFSILNENYIDHYRKKIRSIILNFIKYLAFYGEIIFKKLLFNKKMKGKFDFTNIQQFFNYLISKTNYLLSLNSIEILYSVYIPLLTNLISLNEEDDIINFVEEMLQKTNLKLLENQQENIILICCMKILNENEKLIKYFIQRKEDQEKRNPKIL</sequence>
<protein>
    <submittedName>
        <fullName evidence="2">Cytomatrix protein-like protein</fullName>
    </submittedName>
</protein>
<keyword evidence="3" id="KW-1185">Reference proteome</keyword>
<accession>A0A9Q0RD54</accession>
<dbReference type="Proteomes" id="UP001149090">
    <property type="component" value="Unassembled WGS sequence"/>
</dbReference>
<comment type="caution">
    <text evidence="2">The sequence shown here is derived from an EMBL/GenBank/DDBJ whole genome shotgun (WGS) entry which is preliminary data.</text>
</comment>
<evidence type="ECO:0000256" key="1">
    <source>
        <dbReference type="SAM" id="MobiDB-lite"/>
    </source>
</evidence>
<evidence type="ECO:0000313" key="2">
    <source>
        <dbReference type="EMBL" id="KAJ5076196.1"/>
    </source>
</evidence>
<feature type="compositionally biased region" description="Low complexity" evidence="1">
    <location>
        <begin position="293"/>
        <end position="309"/>
    </location>
</feature>